<dbReference type="AlphaFoldDB" id="A0AA37S9B3"/>
<evidence type="ECO:0000256" key="2">
    <source>
        <dbReference type="ARBA" id="ARBA00022801"/>
    </source>
</evidence>
<feature type="domain" description="Peptidase C58 YopT-type" evidence="4">
    <location>
        <begin position="160"/>
        <end position="237"/>
    </location>
</feature>
<evidence type="ECO:0000259" key="4">
    <source>
        <dbReference type="Pfam" id="PF03543"/>
    </source>
</evidence>
<keyword evidence="1" id="KW-0645">Protease</keyword>
<accession>A0AA37S9B3</accession>
<comment type="caution">
    <text evidence="5">The sequence shown here is derived from an EMBL/GenBank/DDBJ whole genome shotgun (WGS) entry which is preliminary data.</text>
</comment>
<keyword evidence="2" id="KW-0378">Hydrolase</keyword>
<dbReference type="EMBL" id="BSNM01000009">
    <property type="protein sequence ID" value="GLQ30864.1"/>
    <property type="molecule type" value="Genomic_DNA"/>
</dbReference>
<evidence type="ECO:0000256" key="1">
    <source>
        <dbReference type="ARBA" id="ARBA00022670"/>
    </source>
</evidence>
<dbReference type="InterPro" id="IPR006473">
    <property type="entry name" value="Peptidase_C58_Yopt"/>
</dbReference>
<dbReference type="RefSeq" id="WP_284380280.1">
    <property type="nucleotide sequence ID" value="NZ_BSNM01000009.1"/>
</dbReference>
<reference evidence="5" key="1">
    <citation type="journal article" date="2014" name="Int. J. Syst. Evol. Microbiol.">
        <title>Complete genome sequence of Corynebacterium casei LMG S-19264T (=DSM 44701T), isolated from a smear-ripened cheese.</title>
        <authorList>
            <consortium name="US DOE Joint Genome Institute (JGI-PGF)"/>
            <person name="Walter F."/>
            <person name="Albersmeier A."/>
            <person name="Kalinowski J."/>
            <person name="Ruckert C."/>
        </authorList>
    </citation>
    <scope>NUCLEOTIDE SEQUENCE</scope>
    <source>
        <strain evidence="5">NBRC 110071</strain>
    </source>
</reference>
<evidence type="ECO:0000313" key="6">
    <source>
        <dbReference type="Proteomes" id="UP001161389"/>
    </source>
</evidence>
<proteinExistence type="predicted"/>
<dbReference type="Proteomes" id="UP001161389">
    <property type="component" value="Unassembled WGS sequence"/>
</dbReference>
<name>A0AA37S9B3_9GAMM</name>
<dbReference type="Pfam" id="PF03543">
    <property type="entry name" value="Peptidase_C58"/>
    <property type="match status" value="1"/>
</dbReference>
<dbReference type="GO" id="GO:0006508">
    <property type="term" value="P:proteolysis"/>
    <property type="evidence" value="ECO:0007669"/>
    <property type="project" value="UniProtKB-KW"/>
</dbReference>
<gene>
    <name evidence="5" type="ORF">GCM10007876_13430</name>
</gene>
<evidence type="ECO:0000256" key="3">
    <source>
        <dbReference type="ARBA" id="ARBA00022807"/>
    </source>
</evidence>
<keyword evidence="3" id="KW-0788">Thiol protease</keyword>
<evidence type="ECO:0000313" key="5">
    <source>
        <dbReference type="EMBL" id="GLQ30864.1"/>
    </source>
</evidence>
<reference evidence="5" key="2">
    <citation type="submission" date="2023-01" db="EMBL/GenBank/DDBJ databases">
        <title>Draft genome sequence of Litoribrevibacter albus strain NBRC 110071.</title>
        <authorList>
            <person name="Sun Q."/>
            <person name="Mori K."/>
        </authorList>
    </citation>
    <scope>NUCLEOTIDE SEQUENCE</scope>
    <source>
        <strain evidence="5">NBRC 110071</strain>
    </source>
</reference>
<organism evidence="5 6">
    <name type="scientific">Litoribrevibacter albus</name>
    <dbReference type="NCBI Taxonomy" id="1473156"/>
    <lineage>
        <taxon>Bacteria</taxon>
        <taxon>Pseudomonadati</taxon>
        <taxon>Pseudomonadota</taxon>
        <taxon>Gammaproteobacteria</taxon>
        <taxon>Oceanospirillales</taxon>
        <taxon>Oceanospirillaceae</taxon>
        <taxon>Litoribrevibacter</taxon>
    </lineage>
</organism>
<dbReference type="GO" id="GO:0004197">
    <property type="term" value="F:cysteine-type endopeptidase activity"/>
    <property type="evidence" value="ECO:0007669"/>
    <property type="project" value="InterPro"/>
</dbReference>
<sequence>MQASHFSQVANRFGVQTSEAFSQKAWRNKVYVWDPGKLCAGLCHMWLQEKLRGRSLLTFLETQQPIHYFTDLLDEIHRYQQLSHYPLFPEEYQPTQRDLQKLVEKYGTDDWLSIQCKVDLDYQGDFVLYDLSRTYAYDKASVTQFISTPEFISWSSLPYGSLILGVLRYSRQGKQRSHRFCYFLDHQGNHHFFDPNAGEVVEANEARFFAWLNGFFAESEYFQKYEKSDNSFLTLYQLDDVSVKSDLGMDLFLNCGSEKTAAYR</sequence>
<protein>
    <recommendedName>
        <fullName evidence="4">Peptidase C58 YopT-type domain-containing protein</fullName>
    </recommendedName>
</protein>
<keyword evidence="6" id="KW-1185">Reference proteome</keyword>